<dbReference type="KEGG" id="nfn:NFRAN_0307"/>
<name>A0A484I612_9ARCH</name>
<accession>A0A484I612</accession>
<keyword evidence="1" id="KW-0175">Coiled coil</keyword>
<dbReference type="EMBL" id="LR216287">
    <property type="protein sequence ID" value="VFJ12628.1"/>
    <property type="molecule type" value="Genomic_DNA"/>
</dbReference>
<dbReference type="AlphaFoldDB" id="A0A484I612"/>
<feature type="transmembrane region" description="Helical" evidence="2">
    <location>
        <begin position="12"/>
        <end position="32"/>
    </location>
</feature>
<protein>
    <submittedName>
        <fullName evidence="3">Uncharacterized protein</fullName>
    </submittedName>
</protein>
<keyword evidence="4" id="KW-1185">Reference proteome</keyword>
<proteinExistence type="predicted"/>
<keyword evidence="2" id="KW-0472">Membrane</keyword>
<evidence type="ECO:0000256" key="2">
    <source>
        <dbReference type="SAM" id="Phobius"/>
    </source>
</evidence>
<keyword evidence="2" id="KW-0812">Transmembrane</keyword>
<dbReference type="Proteomes" id="UP000294299">
    <property type="component" value="Chromosome NFRAN"/>
</dbReference>
<reference evidence="3 4" key="1">
    <citation type="submission" date="2019-02" db="EMBL/GenBank/DDBJ databases">
        <authorList>
            <person name="Lehtovirta-Morley E L."/>
        </authorList>
    </citation>
    <scope>NUCLEOTIDE SEQUENCE [LARGE SCALE GENOMIC DNA]</scope>
    <source>
        <strain evidence="3">NFRAN1</strain>
    </source>
</reference>
<keyword evidence="2" id="KW-1133">Transmembrane helix</keyword>
<feature type="coiled-coil region" evidence="1">
    <location>
        <begin position="37"/>
        <end position="64"/>
    </location>
</feature>
<evidence type="ECO:0000313" key="4">
    <source>
        <dbReference type="Proteomes" id="UP000294299"/>
    </source>
</evidence>
<evidence type="ECO:0000313" key="3">
    <source>
        <dbReference type="EMBL" id="VFJ12628.1"/>
    </source>
</evidence>
<evidence type="ECO:0000256" key="1">
    <source>
        <dbReference type="SAM" id="Coils"/>
    </source>
</evidence>
<sequence>MSPSHTTLDLKYVVSMITTILFVSLIGINNNVSATLILQNQNQVENLKQEVDNIRNSFNSKKAILIS</sequence>
<organism evidence="3 4">
    <name type="scientific">Candidatus Nitrosocosmicus franklandianus</name>
    <dbReference type="NCBI Taxonomy" id="1798806"/>
    <lineage>
        <taxon>Archaea</taxon>
        <taxon>Nitrososphaerota</taxon>
        <taxon>Nitrososphaeria</taxon>
        <taxon>Nitrososphaerales</taxon>
        <taxon>Nitrososphaeraceae</taxon>
        <taxon>Candidatus Nitrosocosmicus</taxon>
    </lineage>
</organism>
<gene>
    <name evidence="3" type="ORF">NFRAN_0307</name>
</gene>